<dbReference type="EMBL" id="FNZK01000006">
    <property type="protein sequence ID" value="SEJ36342.1"/>
    <property type="molecule type" value="Genomic_DNA"/>
</dbReference>
<dbReference type="Proteomes" id="UP000199662">
    <property type="component" value="Unassembled WGS sequence"/>
</dbReference>
<organism evidence="6 7">
    <name type="scientific">Propionispira arboris</name>
    <dbReference type="NCBI Taxonomy" id="84035"/>
    <lineage>
        <taxon>Bacteria</taxon>
        <taxon>Bacillati</taxon>
        <taxon>Bacillota</taxon>
        <taxon>Negativicutes</taxon>
        <taxon>Selenomonadales</taxon>
        <taxon>Selenomonadaceae</taxon>
        <taxon>Propionispira</taxon>
    </lineage>
</organism>
<dbReference type="AlphaFoldDB" id="A0A1H6YGI9"/>
<gene>
    <name evidence="6" type="ORF">SAMN05660742_106119</name>
</gene>
<evidence type="ECO:0000313" key="7">
    <source>
        <dbReference type="Proteomes" id="UP000199662"/>
    </source>
</evidence>
<evidence type="ECO:0000256" key="4">
    <source>
        <dbReference type="ARBA" id="ARBA00023172"/>
    </source>
</evidence>
<dbReference type="GO" id="GO:0006310">
    <property type="term" value="P:DNA recombination"/>
    <property type="evidence" value="ECO:0007669"/>
    <property type="project" value="UniProtKB-KW"/>
</dbReference>
<accession>A0A1H6YGI9</accession>
<evidence type="ECO:0000256" key="1">
    <source>
        <dbReference type="ARBA" id="ARBA00008857"/>
    </source>
</evidence>
<evidence type="ECO:0000256" key="3">
    <source>
        <dbReference type="ARBA" id="ARBA00023125"/>
    </source>
</evidence>
<dbReference type="InterPro" id="IPR013762">
    <property type="entry name" value="Integrase-like_cat_sf"/>
</dbReference>
<keyword evidence="4" id="KW-0233">DNA recombination</keyword>
<feature type="domain" description="Tyr recombinase" evidence="5">
    <location>
        <begin position="167"/>
        <end position="340"/>
    </location>
</feature>
<dbReference type="Pfam" id="PF14659">
    <property type="entry name" value="Phage_int_SAM_3"/>
    <property type="match status" value="1"/>
</dbReference>
<evidence type="ECO:0000256" key="2">
    <source>
        <dbReference type="ARBA" id="ARBA00022908"/>
    </source>
</evidence>
<protein>
    <submittedName>
        <fullName evidence="6">Phage integrase family protein</fullName>
    </submittedName>
</protein>
<reference evidence="7" key="1">
    <citation type="submission" date="2016-10" db="EMBL/GenBank/DDBJ databases">
        <authorList>
            <person name="Varghese N."/>
            <person name="Submissions S."/>
        </authorList>
    </citation>
    <scope>NUCLEOTIDE SEQUENCE [LARGE SCALE GENOMIC DNA]</scope>
    <source>
        <strain evidence="7">DSM 2179</strain>
    </source>
</reference>
<name>A0A1H6YGI9_9FIRM</name>
<evidence type="ECO:0000259" key="5">
    <source>
        <dbReference type="PROSITE" id="PS51898"/>
    </source>
</evidence>
<keyword evidence="2" id="KW-0229">DNA integration</keyword>
<proteinExistence type="inferred from homology"/>
<dbReference type="InterPro" id="IPR011010">
    <property type="entry name" value="DNA_brk_join_enz"/>
</dbReference>
<dbReference type="RefSeq" id="WP_218144889.1">
    <property type="nucleotide sequence ID" value="NZ_FNZK01000006.1"/>
</dbReference>
<sequence>MKNPNGYGSVYKLSGKRRHPFVAKKTLGFDDNGKQLYQVIGYYEKREQAMLALAEYNKNPLLIDNEKITFEEVFVLWKAKKFEGATTSTINGYNAAYKNSPSLHNMKFKDIKTMHMDAAISNCKLGYGSLRKMKILYQQMYEYAMANDLIQKDYSEYVKLGENTSNPDRQPFSVEEINMLFEIEPTLPFVDTILILIYSGIRPGELLNIKHEDINLDEEYFTVTDSKTEAGQNRLVPISKKTLPYFRRRFELNTPYLIMHPSKNKKMGYDYYYRATFQPIMDELNIKHRPHDCRHTFATLLNNAEANKTSIKNLIGHNSFITTEKTYTHKDINELRKAIDLI</sequence>
<dbReference type="Pfam" id="PF00589">
    <property type="entry name" value="Phage_integrase"/>
    <property type="match status" value="1"/>
</dbReference>
<dbReference type="Gene3D" id="1.10.150.130">
    <property type="match status" value="1"/>
</dbReference>
<dbReference type="InterPro" id="IPR050808">
    <property type="entry name" value="Phage_Integrase"/>
</dbReference>
<dbReference type="GO" id="GO:0003677">
    <property type="term" value="F:DNA binding"/>
    <property type="evidence" value="ECO:0007669"/>
    <property type="project" value="UniProtKB-KW"/>
</dbReference>
<dbReference type="InterPro" id="IPR004107">
    <property type="entry name" value="Integrase_SAM-like_N"/>
</dbReference>
<comment type="similarity">
    <text evidence="1">Belongs to the 'phage' integrase family.</text>
</comment>
<dbReference type="InterPro" id="IPR010998">
    <property type="entry name" value="Integrase_recombinase_N"/>
</dbReference>
<dbReference type="GO" id="GO:0015074">
    <property type="term" value="P:DNA integration"/>
    <property type="evidence" value="ECO:0007669"/>
    <property type="project" value="UniProtKB-KW"/>
</dbReference>
<dbReference type="InterPro" id="IPR002104">
    <property type="entry name" value="Integrase_catalytic"/>
</dbReference>
<dbReference type="PANTHER" id="PTHR30629:SF2">
    <property type="entry name" value="PROPHAGE INTEGRASE INTS-RELATED"/>
    <property type="match status" value="1"/>
</dbReference>
<dbReference type="PANTHER" id="PTHR30629">
    <property type="entry name" value="PROPHAGE INTEGRASE"/>
    <property type="match status" value="1"/>
</dbReference>
<dbReference type="Gene3D" id="1.10.443.10">
    <property type="entry name" value="Intergrase catalytic core"/>
    <property type="match status" value="1"/>
</dbReference>
<dbReference type="CDD" id="cd00397">
    <property type="entry name" value="DNA_BRE_C"/>
    <property type="match status" value="1"/>
</dbReference>
<keyword evidence="3" id="KW-0238">DNA-binding</keyword>
<dbReference type="STRING" id="84035.SAMN05660742_106119"/>
<dbReference type="SUPFAM" id="SSF56349">
    <property type="entry name" value="DNA breaking-rejoining enzymes"/>
    <property type="match status" value="1"/>
</dbReference>
<keyword evidence="7" id="KW-1185">Reference proteome</keyword>
<dbReference type="PROSITE" id="PS51898">
    <property type="entry name" value="TYR_RECOMBINASE"/>
    <property type="match status" value="1"/>
</dbReference>
<evidence type="ECO:0000313" key="6">
    <source>
        <dbReference type="EMBL" id="SEJ36342.1"/>
    </source>
</evidence>